<organism evidence="8 9">
    <name type="scientific">Pythium insidiosum</name>
    <name type="common">Pythiosis disease agent</name>
    <dbReference type="NCBI Taxonomy" id="114742"/>
    <lineage>
        <taxon>Eukaryota</taxon>
        <taxon>Sar</taxon>
        <taxon>Stramenopiles</taxon>
        <taxon>Oomycota</taxon>
        <taxon>Peronosporomycetes</taxon>
        <taxon>Pythiales</taxon>
        <taxon>Pythiaceae</taxon>
        <taxon>Pythium</taxon>
    </lineage>
</organism>
<feature type="transmembrane region" description="Helical" evidence="7">
    <location>
        <begin position="351"/>
        <end position="369"/>
    </location>
</feature>
<comment type="subcellular location">
    <subcellularLocation>
        <location evidence="1">Membrane</location>
        <topology evidence="1">Multi-pass membrane protein</topology>
    </subcellularLocation>
</comment>
<feature type="transmembrane region" description="Helical" evidence="7">
    <location>
        <begin position="93"/>
        <end position="113"/>
    </location>
</feature>
<proteinExistence type="inferred from homology"/>
<dbReference type="AlphaFoldDB" id="A0AAD5LTV3"/>
<dbReference type="GO" id="GO:0016020">
    <property type="term" value="C:membrane"/>
    <property type="evidence" value="ECO:0007669"/>
    <property type="project" value="UniProtKB-SubCell"/>
</dbReference>
<evidence type="ECO:0000313" key="9">
    <source>
        <dbReference type="Proteomes" id="UP001209570"/>
    </source>
</evidence>
<protein>
    <recommendedName>
        <fullName evidence="10">Transmembrane protein</fullName>
    </recommendedName>
</protein>
<evidence type="ECO:0000256" key="6">
    <source>
        <dbReference type="ARBA" id="ARBA00023136"/>
    </source>
</evidence>
<evidence type="ECO:0000256" key="4">
    <source>
        <dbReference type="ARBA" id="ARBA00022692"/>
    </source>
</evidence>
<feature type="transmembrane region" description="Helical" evidence="7">
    <location>
        <begin position="375"/>
        <end position="397"/>
    </location>
</feature>
<dbReference type="Pfam" id="PF03092">
    <property type="entry name" value="BT1"/>
    <property type="match status" value="2"/>
</dbReference>
<feature type="transmembrane region" description="Helical" evidence="7">
    <location>
        <begin position="60"/>
        <end position="81"/>
    </location>
</feature>
<evidence type="ECO:0000256" key="5">
    <source>
        <dbReference type="ARBA" id="ARBA00022989"/>
    </source>
</evidence>
<keyword evidence="4 7" id="KW-0812">Transmembrane</keyword>
<dbReference type="InterPro" id="IPR036259">
    <property type="entry name" value="MFS_trans_sf"/>
</dbReference>
<evidence type="ECO:0000313" key="8">
    <source>
        <dbReference type="EMBL" id="KAJ0392204.1"/>
    </source>
</evidence>
<name>A0AAD5LTV3_PYTIN</name>
<dbReference type="EMBL" id="JAKCXM010000692">
    <property type="protein sequence ID" value="KAJ0392204.1"/>
    <property type="molecule type" value="Genomic_DNA"/>
</dbReference>
<feature type="transmembrane region" description="Helical" evidence="7">
    <location>
        <begin position="526"/>
        <end position="549"/>
    </location>
</feature>
<evidence type="ECO:0000256" key="3">
    <source>
        <dbReference type="ARBA" id="ARBA00022448"/>
    </source>
</evidence>
<keyword evidence="9" id="KW-1185">Reference proteome</keyword>
<evidence type="ECO:0000256" key="1">
    <source>
        <dbReference type="ARBA" id="ARBA00004141"/>
    </source>
</evidence>
<dbReference type="Gene3D" id="1.20.1250.20">
    <property type="entry name" value="MFS general substrate transporter like domains"/>
    <property type="match status" value="1"/>
</dbReference>
<comment type="similarity">
    <text evidence="2">Belongs to the major facilitator superfamily. Folate-biopterin transporter (TC 2.A.71) family.</text>
</comment>
<evidence type="ECO:0008006" key="10">
    <source>
        <dbReference type="Google" id="ProtNLM"/>
    </source>
</evidence>
<sequence>MMQRPPAMESLDERVSYLSSVNPIKSAVEFQAVKTPELEGGALREGPAPVLWSRECLGLLAQYCAIGLVYGTLPGTVYPFMSFYLNMEGTQTMAAYALLSLPWSFKFLFGFISDCFPIMGYRRRPYMLLGWIICVIGLVSLVFIDPGKPYWVKPEYAYDSEYIMAADKDLLGPNITNPSAKRGGAKFIVLLALATFGAIISGVASDAIVCEFAQREPEAVRGTTQTAIYCARTIFQVVANVLSGFFFNGKAYGGDYDFTLSFPQLMLVVTFFVLPLVPITWGCIPEQRVAPVNLREYFSDFWELLQSEVMYTVMAYQFFSTVFTSSTWVAQAPVMMYWIGVTNLNEKLSGIVGSGVFVATLWMTGRYGLHWDWRYMTGLSTVLCVAIDCTVGLLAVWDIVRNQWFWLGMPIVGLVPNGISFIISTFVVVELAGLGNEGIVYGLVTTVSNLGSPLGRTISRQLNALFDISNDVIQTDSNDVRWQVTYTVLIANGMMLLSLCCLVLLPRQKAETQYLRLHGRRSKIMAVVTICYVFFGISWALLVNILAIFPSTACLRIAGGQGC</sequence>
<dbReference type="InterPro" id="IPR039309">
    <property type="entry name" value="BT1"/>
</dbReference>
<evidence type="ECO:0000256" key="2">
    <source>
        <dbReference type="ARBA" id="ARBA00007015"/>
    </source>
</evidence>
<gene>
    <name evidence="8" type="ORF">P43SY_008737</name>
</gene>
<dbReference type="PANTHER" id="PTHR31585">
    <property type="entry name" value="FOLATE-BIOPTERIN TRANSPORTER 1, CHLOROPLASTIC"/>
    <property type="match status" value="1"/>
</dbReference>
<accession>A0AAD5LTV3</accession>
<comment type="caution">
    <text evidence="8">The sequence shown here is derived from an EMBL/GenBank/DDBJ whole genome shotgun (WGS) entry which is preliminary data.</text>
</comment>
<feature type="transmembrane region" description="Helical" evidence="7">
    <location>
        <begin position="265"/>
        <end position="284"/>
    </location>
</feature>
<keyword evidence="5 7" id="KW-1133">Transmembrane helix</keyword>
<feature type="transmembrane region" description="Helical" evidence="7">
    <location>
        <begin position="187"/>
        <end position="209"/>
    </location>
</feature>
<feature type="transmembrane region" description="Helical" evidence="7">
    <location>
        <begin position="125"/>
        <end position="144"/>
    </location>
</feature>
<evidence type="ECO:0000256" key="7">
    <source>
        <dbReference type="SAM" id="Phobius"/>
    </source>
</evidence>
<dbReference type="Proteomes" id="UP001209570">
    <property type="component" value="Unassembled WGS sequence"/>
</dbReference>
<keyword evidence="6 7" id="KW-0472">Membrane</keyword>
<dbReference type="SUPFAM" id="SSF103473">
    <property type="entry name" value="MFS general substrate transporter"/>
    <property type="match status" value="1"/>
</dbReference>
<feature type="transmembrane region" description="Helical" evidence="7">
    <location>
        <begin position="404"/>
        <end position="429"/>
    </location>
</feature>
<feature type="transmembrane region" description="Helical" evidence="7">
    <location>
        <begin position="484"/>
        <end position="505"/>
    </location>
</feature>
<keyword evidence="3" id="KW-0813">Transport</keyword>
<reference evidence="8" key="1">
    <citation type="submission" date="2021-12" db="EMBL/GenBank/DDBJ databases">
        <title>Prjna785345.</title>
        <authorList>
            <person name="Rujirawat T."/>
            <person name="Krajaejun T."/>
        </authorList>
    </citation>
    <scope>NUCLEOTIDE SEQUENCE</scope>
    <source>
        <strain evidence="8">Pi057C3</strain>
    </source>
</reference>
<dbReference type="PANTHER" id="PTHR31585:SF5">
    <property type="entry name" value="RNA-BINDING S4 DOMAIN-CONTAINING PROTEIN"/>
    <property type="match status" value="1"/>
</dbReference>